<name>A0ACC0XCU2_9ROSI</name>
<gene>
    <name evidence="1" type="ORF">Pint_19990</name>
</gene>
<keyword evidence="2" id="KW-1185">Reference proteome</keyword>
<reference evidence="2" key="1">
    <citation type="journal article" date="2023" name="G3 (Bethesda)">
        <title>Genome assembly and association tests identify interacting loci associated with vigor, precocity, and sex in interspecific pistachio rootstocks.</title>
        <authorList>
            <person name="Palmer W."/>
            <person name="Jacygrad E."/>
            <person name="Sagayaradj S."/>
            <person name="Cavanaugh K."/>
            <person name="Han R."/>
            <person name="Bertier L."/>
            <person name="Beede B."/>
            <person name="Kafkas S."/>
            <person name="Golino D."/>
            <person name="Preece J."/>
            <person name="Michelmore R."/>
        </authorList>
    </citation>
    <scope>NUCLEOTIDE SEQUENCE [LARGE SCALE GENOMIC DNA]</scope>
</reference>
<dbReference type="Proteomes" id="UP001163603">
    <property type="component" value="Chromosome 13"/>
</dbReference>
<protein>
    <submittedName>
        <fullName evidence="1">Uncharacterized protein</fullName>
    </submittedName>
</protein>
<evidence type="ECO:0000313" key="1">
    <source>
        <dbReference type="EMBL" id="KAJ0014240.1"/>
    </source>
</evidence>
<evidence type="ECO:0000313" key="2">
    <source>
        <dbReference type="Proteomes" id="UP001163603"/>
    </source>
</evidence>
<comment type="caution">
    <text evidence="1">The sequence shown here is derived from an EMBL/GenBank/DDBJ whole genome shotgun (WGS) entry which is preliminary data.</text>
</comment>
<accession>A0ACC0XCU2</accession>
<dbReference type="EMBL" id="CM047748">
    <property type="protein sequence ID" value="KAJ0014240.1"/>
    <property type="molecule type" value="Genomic_DNA"/>
</dbReference>
<organism evidence="1 2">
    <name type="scientific">Pistacia integerrima</name>
    <dbReference type="NCBI Taxonomy" id="434235"/>
    <lineage>
        <taxon>Eukaryota</taxon>
        <taxon>Viridiplantae</taxon>
        <taxon>Streptophyta</taxon>
        <taxon>Embryophyta</taxon>
        <taxon>Tracheophyta</taxon>
        <taxon>Spermatophyta</taxon>
        <taxon>Magnoliopsida</taxon>
        <taxon>eudicotyledons</taxon>
        <taxon>Gunneridae</taxon>
        <taxon>Pentapetalae</taxon>
        <taxon>rosids</taxon>
        <taxon>malvids</taxon>
        <taxon>Sapindales</taxon>
        <taxon>Anacardiaceae</taxon>
        <taxon>Pistacia</taxon>
    </lineage>
</organism>
<proteinExistence type="predicted"/>
<sequence>MCFWCSIRKAGARNQGSNIRRNTRIGDEWFPLRRTYQ</sequence>